<keyword evidence="2" id="KW-1185">Reference proteome</keyword>
<organism evidence="1 2">
    <name type="scientific">Helicobacter winghamensis</name>
    <dbReference type="NCBI Taxonomy" id="157268"/>
    <lineage>
        <taxon>Bacteria</taxon>
        <taxon>Pseudomonadati</taxon>
        <taxon>Campylobacterota</taxon>
        <taxon>Epsilonproteobacteria</taxon>
        <taxon>Campylobacterales</taxon>
        <taxon>Helicobacteraceae</taxon>
        <taxon>Helicobacter</taxon>
    </lineage>
</organism>
<dbReference type="OrthoDB" id="5292899at2"/>
<evidence type="ECO:0008006" key="3">
    <source>
        <dbReference type="Google" id="ProtNLM"/>
    </source>
</evidence>
<gene>
    <name evidence="1" type="ORF">BCM31_07460</name>
</gene>
<dbReference type="AlphaFoldDB" id="A0A2N3PJY0"/>
<dbReference type="EMBL" id="MBPK01000022">
    <property type="protein sequence ID" value="PKT81487.1"/>
    <property type="molecule type" value="Genomic_DNA"/>
</dbReference>
<dbReference type="GeneID" id="97290386"/>
<proteinExistence type="predicted"/>
<reference evidence="1 2" key="1">
    <citation type="submission" date="2016-07" db="EMBL/GenBank/DDBJ databases">
        <title>Detection of Helicobacter winghamensis from caecal content of red fox (Vulpes vulpes).</title>
        <authorList>
            <person name="Zanoni R.G."/>
            <person name="Florio D."/>
            <person name="Caffara M."/>
            <person name="Renzi M."/>
            <person name="Parisi A."/>
            <person name="Pasquali F."/>
            <person name="Manfreda G."/>
        </authorList>
    </citation>
    <scope>NUCLEOTIDE SEQUENCE [LARGE SCALE GENOMIC DNA]</scope>
    <source>
        <strain evidence="1 2">295_13</strain>
    </source>
</reference>
<name>A0A2N3PJY0_9HELI</name>
<dbReference type="RefSeq" id="WP_006802824.1">
    <property type="nucleotide sequence ID" value="NZ_CABKOI010000020.1"/>
</dbReference>
<accession>A0A2N3PJY0</accession>
<evidence type="ECO:0000313" key="1">
    <source>
        <dbReference type="EMBL" id="PKT81487.1"/>
    </source>
</evidence>
<dbReference type="STRING" id="556267.HWAG_01128"/>
<sequence length="191" mass="20553">MRSIIFAVFGILALSGTLFGAGLDKESIKIGFEGYKTPTMAGTKGVFTTAKFNFKKDDSTLSKQLVGASVILSPKNIDMGGEENQVITDNVINAFFGTLNNKNDIKVEIINVIEGEYKGTISAKVIINRQSVIVPLNYEILGNKEFQAQGRLDLLAFSNAPKALKALSDVAAGHLGVSWNIVDITINGKLK</sequence>
<evidence type="ECO:0000313" key="2">
    <source>
        <dbReference type="Proteomes" id="UP000233350"/>
    </source>
</evidence>
<protein>
    <recommendedName>
        <fullName evidence="3">Lipid/polyisoprenoid-binding YceI-like domain-containing protein</fullName>
    </recommendedName>
</protein>
<dbReference type="Proteomes" id="UP000233350">
    <property type="component" value="Unassembled WGS sequence"/>
</dbReference>
<comment type="caution">
    <text evidence="1">The sequence shown here is derived from an EMBL/GenBank/DDBJ whole genome shotgun (WGS) entry which is preliminary data.</text>
</comment>